<keyword evidence="2" id="KW-0472">Membrane</keyword>
<gene>
    <name evidence="3" type="ORF">F4559_002590</name>
</gene>
<organism evidence="3 4">
    <name type="scientific">Saccharothrix violaceirubra</name>
    <dbReference type="NCBI Taxonomy" id="413306"/>
    <lineage>
        <taxon>Bacteria</taxon>
        <taxon>Bacillati</taxon>
        <taxon>Actinomycetota</taxon>
        <taxon>Actinomycetes</taxon>
        <taxon>Pseudonocardiales</taxon>
        <taxon>Pseudonocardiaceae</taxon>
        <taxon>Saccharothrix</taxon>
    </lineage>
</organism>
<keyword evidence="4" id="KW-1185">Reference proteome</keyword>
<comment type="caution">
    <text evidence="3">The sequence shown here is derived from an EMBL/GenBank/DDBJ whole genome shotgun (WGS) entry which is preliminary data.</text>
</comment>
<feature type="transmembrane region" description="Helical" evidence="2">
    <location>
        <begin position="496"/>
        <end position="516"/>
    </location>
</feature>
<name>A0A7W7T2V8_9PSEU</name>
<evidence type="ECO:0000313" key="4">
    <source>
        <dbReference type="Proteomes" id="UP000542674"/>
    </source>
</evidence>
<evidence type="ECO:0000256" key="1">
    <source>
        <dbReference type="SAM" id="MobiDB-lite"/>
    </source>
</evidence>
<keyword evidence="2" id="KW-0812">Transmembrane</keyword>
<evidence type="ECO:0000313" key="3">
    <source>
        <dbReference type="EMBL" id="MBB4965231.1"/>
    </source>
</evidence>
<dbReference type="EMBL" id="JACHJS010000001">
    <property type="protein sequence ID" value="MBB4965231.1"/>
    <property type="molecule type" value="Genomic_DNA"/>
</dbReference>
<sequence>MTKKSRHGGTEAPPRPESLLPVGTVYDGELPDRLRRAYGTTDIGVWSVAFDAYNNVVDIGTGKPWADGDVDDLAIGALEQTAAQCQKWAADRTEDQDREALRTYEEAAASAAGALDWIEHTDTVLDEVVDGTEGATTARRLISDHERDQVLATQREADGDTRHRKHRIEHVWVVIAAFVLALLDVFLLWKPLLGLGFQGSSDMLLKWVIGTAFAVGQALFIERALHVYTQAERDDVDRRDAVRDYNRELRRGALNPQDPGLDGVAEADRKLRTACRWLLAAALCTAVVAAVRVALLAGATGLPAVEGAVFASVVGLVLGGLVVLLGMAGARGNLLGDRLRWGRSVVAEVDGRVQEGRDKVAERREEARRHLLRADLIAAEATGRRHDIIAGYHQAMLLACSWSGADRKVLRRLEIEPRSLPVADHSKTLCRTVNGKLEAVDAWLANRPSPLPMAHSQAPLALPSGKFRLPAVRPGAGVVRYGAQHELPEEPGISPWLLAGSALVVVVAAVVAAYFAPMI</sequence>
<feature type="transmembrane region" description="Helical" evidence="2">
    <location>
        <begin position="171"/>
        <end position="192"/>
    </location>
</feature>
<keyword evidence="2" id="KW-1133">Transmembrane helix</keyword>
<feature type="transmembrane region" description="Helical" evidence="2">
    <location>
        <begin position="308"/>
        <end position="330"/>
    </location>
</feature>
<protein>
    <submittedName>
        <fullName evidence="3">Putative integral membrane protein</fullName>
    </submittedName>
</protein>
<dbReference type="AlphaFoldDB" id="A0A7W7T2V8"/>
<feature type="transmembrane region" description="Helical" evidence="2">
    <location>
        <begin position="204"/>
        <end position="221"/>
    </location>
</feature>
<dbReference type="Proteomes" id="UP000542674">
    <property type="component" value="Unassembled WGS sequence"/>
</dbReference>
<evidence type="ECO:0000256" key="2">
    <source>
        <dbReference type="SAM" id="Phobius"/>
    </source>
</evidence>
<dbReference type="RefSeq" id="WP_184668672.1">
    <property type="nucleotide sequence ID" value="NZ_BAABAI010000013.1"/>
</dbReference>
<proteinExistence type="predicted"/>
<reference evidence="3 4" key="1">
    <citation type="submission" date="2020-08" db="EMBL/GenBank/DDBJ databases">
        <title>Sequencing the genomes of 1000 actinobacteria strains.</title>
        <authorList>
            <person name="Klenk H.-P."/>
        </authorList>
    </citation>
    <scope>NUCLEOTIDE SEQUENCE [LARGE SCALE GENOMIC DNA]</scope>
    <source>
        <strain evidence="3 4">DSM 45084</strain>
    </source>
</reference>
<feature type="region of interest" description="Disordered" evidence="1">
    <location>
        <begin position="1"/>
        <end position="21"/>
    </location>
</feature>
<feature type="transmembrane region" description="Helical" evidence="2">
    <location>
        <begin position="277"/>
        <end position="302"/>
    </location>
</feature>
<accession>A0A7W7T2V8</accession>